<comment type="catalytic activity">
    <reaction evidence="7">
        <text>beta-nicotinamide D-ribonucleotide + ATP + H(+) = diphosphate + NAD(+)</text>
        <dbReference type="Rhea" id="RHEA:21360"/>
        <dbReference type="ChEBI" id="CHEBI:14649"/>
        <dbReference type="ChEBI" id="CHEBI:15378"/>
        <dbReference type="ChEBI" id="CHEBI:30616"/>
        <dbReference type="ChEBI" id="CHEBI:33019"/>
        <dbReference type="ChEBI" id="CHEBI:57540"/>
        <dbReference type="EC" id="2.7.7.1"/>
    </reaction>
</comment>
<evidence type="ECO:0000313" key="11">
    <source>
        <dbReference type="WBParaSite" id="Pan_g17060.t1"/>
    </source>
</evidence>
<dbReference type="PANTHER" id="PTHR12039:SF0">
    <property type="entry name" value="NICOTINAMIDE-NUCLEOTIDE ADENYLYLTRANSFERASE"/>
    <property type="match status" value="1"/>
</dbReference>
<dbReference type="EC" id="2.7.7.1" evidence="7"/>
<evidence type="ECO:0000259" key="9">
    <source>
        <dbReference type="Pfam" id="PF01467"/>
    </source>
</evidence>
<reference evidence="10" key="1">
    <citation type="journal article" date="2013" name="Genetics">
        <title>The draft genome and transcriptome of Panagrellus redivivus are shaped by the harsh demands of a free-living lifestyle.</title>
        <authorList>
            <person name="Srinivasan J."/>
            <person name="Dillman A.R."/>
            <person name="Macchietto M.G."/>
            <person name="Heikkinen L."/>
            <person name="Lakso M."/>
            <person name="Fracchia K.M."/>
            <person name="Antoshechkin I."/>
            <person name="Mortazavi A."/>
            <person name="Wong G."/>
            <person name="Sternberg P.W."/>
        </authorList>
    </citation>
    <scope>NUCLEOTIDE SEQUENCE [LARGE SCALE GENOMIC DNA]</scope>
    <source>
        <strain evidence="10">MT8872</strain>
    </source>
</reference>
<keyword evidence="5 7" id="KW-0067">ATP-binding</keyword>
<dbReference type="InterPro" id="IPR051182">
    <property type="entry name" value="Euk_NMN_adenylyltrnsfrase"/>
</dbReference>
<feature type="compositionally biased region" description="Basic and acidic residues" evidence="8">
    <location>
        <begin position="31"/>
        <end position="45"/>
    </location>
</feature>
<dbReference type="GO" id="GO:0005524">
    <property type="term" value="F:ATP binding"/>
    <property type="evidence" value="ECO:0007669"/>
    <property type="project" value="UniProtKB-KW"/>
</dbReference>
<dbReference type="GO" id="GO:0009435">
    <property type="term" value="P:NAD+ biosynthetic process"/>
    <property type="evidence" value="ECO:0007669"/>
    <property type="project" value="UniProtKB-UniPathway"/>
</dbReference>
<evidence type="ECO:0000256" key="6">
    <source>
        <dbReference type="ARBA" id="ARBA00023027"/>
    </source>
</evidence>
<keyword evidence="4 7" id="KW-0547">Nucleotide-binding</keyword>
<evidence type="ECO:0000313" key="10">
    <source>
        <dbReference type="Proteomes" id="UP000492821"/>
    </source>
</evidence>
<dbReference type="GO" id="GO:0004515">
    <property type="term" value="F:nicotinate-nucleotide adenylyltransferase activity"/>
    <property type="evidence" value="ECO:0007669"/>
    <property type="project" value="UniProtKB-EC"/>
</dbReference>
<organism evidence="10 11">
    <name type="scientific">Panagrellus redivivus</name>
    <name type="common">Microworm</name>
    <dbReference type="NCBI Taxonomy" id="6233"/>
    <lineage>
        <taxon>Eukaryota</taxon>
        <taxon>Metazoa</taxon>
        <taxon>Ecdysozoa</taxon>
        <taxon>Nematoda</taxon>
        <taxon>Chromadorea</taxon>
        <taxon>Rhabditida</taxon>
        <taxon>Tylenchina</taxon>
        <taxon>Panagrolaimomorpha</taxon>
        <taxon>Panagrolaimoidea</taxon>
        <taxon>Panagrolaimidae</taxon>
        <taxon>Panagrellus</taxon>
    </lineage>
</organism>
<evidence type="ECO:0000256" key="3">
    <source>
        <dbReference type="ARBA" id="ARBA00022695"/>
    </source>
</evidence>
<protein>
    <recommendedName>
        <fullName evidence="7">Nicotinamide-nucleotide adenylyltransferase</fullName>
        <ecNumber evidence="7">2.7.7.1</ecNumber>
        <ecNumber evidence="7">2.7.7.18</ecNumber>
    </recommendedName>
</protein>
<evidence type="ECO:0000256" key="2">
    <source>
        <dbReference type="ARBA" id="ARBA00022679"/>
    </source>
</evidence>
<reference evidence="11" key="2">
    <citation type="submission" date="2020-10" db="UniProtKB">
        <authorList>
            <consortium name="WormBaseParasite"/>
        </authorList>
    </citation>
    <scope>IDENTIFICATION</scope>
</reference>
<dbReference type="WBParaSite" id="Pan_g17060.t1">
    <property type="protein sequence ID" value="Pan_g17060.t1"/>
    <property type="gene ID" value="Pan_g17060"/>
</dbReference>
<sequence length="428" mass="48612">MSNASRWTMKPMGMDFGHLPRRSEGVDVVFGKRVDREERQQRSGGERPPTLYCSQYARPNERKRLRKTTRQARPTHACRCSFHVIKNSMCVRLIDTHKPFVLVFLDPGELMSPSTKRKKFALLAIYDIVSRTRHTTPKSRKKFTPTNMQLPETELTAAETDLNVIAYSRSLYMVQNRGKSSFVYRFRRRQPPKQSEKKTAEMSFHNARVALLACGSFNPPTALHFRMMEVAKDYLERECNSTVVEAIMSPVADTFGKKGLAPAQHRFAMLDAATTNIAWLRADSWECSQTKWTRTLAVLQHHEDQVREKYQDSKIRVVLVCGGDVVDSFVRILPDGSNLWSPLDVQKIINDFGVIVIDRTDATPHKTLCTVCGDKPVPSNNVAIVIDEAFPNGISSTRLRSAIQAGKSIRFCTLDPVVDYILANKLYV</sequence>
<dbReference type="UniPathway" id="UPA00253">
    <property type="reaction ID" value="UER00600"/>
</dbReference>
<dbReference type="InterPro" id="IPR004821">
    <property type="entry name" value="Cyt_trans-like"/>
</dbReference>
<dbReference type="InterPro" id="IPR005248">
    <property type="entry name" value="NadD/NMNAT"/>
</dbReference>
<feature type="domain" description="Cytidyltransferase-like" evidence="9">
    <location>
        <begin position="212"/>
        <end position="401"/>
    </location>
</feature>
<keyword evidence="2 7" id="KW-0808">Transferase</keyword>
<evidence type="ECO:0000256" key="8">
    <source>
        <dbReference type="SAM" id="MobiDB-lite"/>
    </source>
</evidence>
<feature type="region of interest" description="Disordered" evidence="8">
    <location>
        <begin position="31"/>
        <end position="50"/>
    </location>
</feature>
<dbReference type="Gene3D" id="3.40.50.620">
    <property type="entry name" value="HUPs"/>
    <property type="match status" value="1"/>
</dbReference>
<dbReference type="Proteomes" id="UP000492821">
    <property type="component" value="Unassembled WGS sequence"/>
</dbReference>
<evidence type="ECO:0000256" key="5">
    <source>
        <dbReference type="ARBA" id="ARBA00022840"/>
    </source>
</evidence>
<name>A0A7E4ZTX0_PANRE</name>
<keyword evidence="3 7" id="KW-0548">Nucleotidyltransferase</keyword>
<dbReference type="NCBIfam" id="TIGR00482">
    <property type="entry name" value="nicotinate (nicotinamide) nucleotide adenylyltransferase"/>
    <property type="match status" value="1"/>
</dbReference>
<proteinExistence type="inferred from homology"/>
<keyword evidence="1 7" id="KW-0662">Pyridine nucleotide biosynthesis</keyword>
<comment type="catalytic activity">
    <reaction evidence="7">
        <text>nicotinate beta-D-ribonucleotide + ATP + H(+) = deamido-NAD(+) + diphosphate</text>
        <dbReference type="Rhea" id="RHEA:22860"/>
        <dbReference type="ChEBI" id="CHEBI:15378"/>
        <dbReference type="ChEBI" id="CHEBI:30616"/>
        <dbReference type="ChEBI" id="CHEBI:33019"/>
        <dbReference type="ChEBI" id="CHEBI:57502"/>
        <dbReference type="ChEBI" id="CHEBI:58437"/>
        <dbReference type="EC" id="2.7.7.18"/>
    </reaction>
</comment>
<keyword evidence="10" id="KW-1185">Reference proteome</keyword>
<evidence type="ECO:0000256" key="1">
    <source>
        <dbReference type="ARBA" id="ARBA00022642"/>
    </source>
</evidence>
<keyword evidence="6 7" id="KW-0520">NAD</keyword>
<dbReference type="Pfam" id="PF01467">
    <property type="entry name" value="CTP_transf_like"/>
    <property type="match status" value="1"/>
</dbReference>
<evidence type="ECO:0000256" key="7">
    <source>
        <dbReference type="RuleBase" id="RU362021"/>
    </source>
</evidence>
<dbReference type="InterPro" id="IPR014729">
    <property type="entry name" value="Rossmann-like_a/b/a_fold"/>
</dbReference>
<dbReference type="GO" id="GO:0000309">
    <property type="term" value="F:nicotinamide-nucleotide adenylyltransferase activity"/>
    <property type="evidence" value="ECO:0007669"/>
    <property type="project" value="UniProtKB-EC"/>
</dbReference>
<dbReference type="EC" id="2.7.7.18" evidence="7"/>
<accession>A0A7E4ZTX0</accession>
<dbReference type="AlphaFoldDB" id="A0A7E4ZTX0"/>
<comment type="similarity">
    <text evidence="7">Belongs to the eukaryotic NMN adenylyltransferase family.</text>
</comment>
<dbReference type="PANTHER" id="PTHR12039">
    <property type="entry name" value="NICOTINAMIDE MONONUCLEOTIDE ADENYLYLTRANSFERASE"/>
    <property type="match status" value="1"/>
</dbReference>
<evidence type="ECO:0000256" key="4">
    <source>
        <dbReference type="ARBA" id="ARBA00022741"/>
    </source>
</evidence>
<dbReference type="SUPFAM" id="SSF52374">
    <property type="entry name" value="Nucleotidylyl transferase"/>
    <property type="match status" value="1"/>
</dbReference>
<comment type="pathway">
    <text evidence="7">Cofactor biosynthesis; NAD(+) biosynthesis; NAD(+) from nicotinamide D-ribonucleotide: step 1/1.</text>
</comment>